<protein>
    <submittedName>
        <fullName evidence="1">Uncharacterized protein</fullName>
    </submittedName>
</protein>
<gene>
    <name evidence="1" type="ORF">METZ01_LOCUS375676</name>
</gene>
<dbReference type="EMBL" id="UINC01137466">
    <property type="protein sequence ID" value="SVD22822.1"/>
    <property type="molecule type" value="Genomic_DNA"/>
</dbReference>
<feature type="non-terminal residue" evidence="1">
    <location>
        <position position="1"/>
    </location>
</feature>
<name>A0A382TM24_9ZZZZ</name>
<organism evidence="1">
    <name type="scientific">marine metagenome</name>
    <dbReference type="NCBI Taxonomy" id="408172"/>
    <lineage>
        <taxon>unclassified sequences</taxon>
        <taxon>metagenomes</taxon>
        <taxon>ecological metagenomes</taxon>
    </lineage>
</organism>
<accession>A0A382TM24</accession>
<reference evidence="1" key="1">
    <citation type="submission" date="2018-05" db="EMBL/GenBank/DDBJ databases">
        <authorList>
            <person name="Lanie J.A."/>
            <person name="Ng W.-L."/>
            <person name="Kazmierczak K.M."/>
            <person name="Andrzejewski T.M."/>
            <person name="Davidsen T.M."/>
            <person name="Wayne K.J."/>
            <person name="Tettelin H."/>
            <person name="Glass J.I."/>
            <person name="Rusch D."/>
            <person name="Podicherti R."/>
            <person name="Tsui H.-C.T."/>
            <person name="Winkler M.E."/>
        </authorList>
    </citation>
    <scope>NUCLEOTIDE SEQUENCE</scope>
</reference>
<proteinExistence type="predicted"/>
<dbReference type="AlphaFoldDB" id="A0A382TM24"/>
<sequence>VIQQNLKYLTEIQLDNALRYMNGFKNPNFNVYHFGEMLRDVFGYDRAQAKEAFLYWAKSKES</sequence>
<evidence type="ECO:0000313" key="1">
    <source>
        <dbReference type="EMBL" id="SVD22822.1"/>
    </source>
</evidence>